<reference evidence="2" key="1">
    <citation type="journal article" date="2022" name="Biol. Control">
        <title>In silico genomic analysis of Rhodopseudomonas palustris strains revealed potential biocontrol agents and crop yield enhancers.</title>
        <authorList>
            <person name="Surachat K."/>
            <person name="Kantachote D."/>
            <person name="Deachamag P."/>
            <person name="Wonglapsuwan M."/>
        </authorList>
    </citation>
    <scope>NUCLEOTIDE SEQUENCE</scope>
    <source>
        <strain evidence="2">TLS06</strain>
    </source>
</reference>
<dbReference type="InterPro" id="IPR009642">
    <property type="entry name" value="DUF1236"/>
</dbReference>
<dbReference type="Proteomes" id="UP001163166">
    <property type="component" value="Chromosome"/>
</dbReference>
<evidence type="ECO:0000313" key="2">
    <source>
        <dbReference type="EMBL" id="UYO42065.1"/>
    </source>
</evidence>
<protein>
    <submittedName>
        <fullName evidence="2">DUF1236 domain-containing protein</fullName>
    </submittedName>
</protein>
<proteinExistence type="predicted"/>
<feature type="compositionally biased region" description="Polar residues" evidence="1">
    <location>
        <begin position="43"/>
        <end position="58"/>
    </location>
</feature>
<organism evidence="2 3">
    <name type="scientific">Rhodopseudomonas palustris</name>
    <dbReference type="NCBI Taxonomy" id="1076"/>
    <lineage>
        <taxon>Bacteria</taxon>
        <taxon>Pseudomonadati</taxon>
        <taxon>Pseudomonadota</taxon>
        <taxon>Alphaproteobacteria</taxon>
        <taxon>Hyphomicrobiales</taxon>
        <taxon>Nitrobacteraceae</taxon>
        <taxon>Rhodopseudomonas</taxon>
    </lineage>
</organism>
<dbReference type="AlphaFoldDB" id="A0AAX3E4Q2"/>
<name>A0AAX3E4Q2_RHOPL</name>
<evidence type="ECO:0000256" key="1">
    <source>
        <dbReference type="SAM" id="MobiDB-lite"/>
    </source>
</evidence>
<feature type="region of interest" description="Disordered" evidence="1">
    <location>
        <begin position="30"/>
        <end position="88"/>
    </location>
</feature>
<evidence type="ECO:0000313" key="3">
    <source>
        <dbReference type="Proteomes" id="UP001163166"/>
    </source>
</evidence>
<dbReference type="EMBL" id="CP076676">
    <property type="protein sequence ID" value="UYO42065.1"/>
    <property type="molecule type" value="Genomic_DNA"/>
</dbReference>
<accession>A0AAX3E4Q2</accession>
<dbReference type="Pfam" id="PF06823">
    <property type="entry name" value="DUF1236"/>
    <property type="match status" value="1"/>
</dbReference>
<sequence>MMLVAAVVAAVLFLGVFGWSFLDNPLGRAPGSAGGSAGGDVTTLPSKQAQRSGESTVGKNDPGGQPGPAGERQRAIKGSAQPLSLSDDQRRQVSSFIAGQSDLQRADQARFELMIGVLVPDQIALSDLPPEVTEIMNGYWGDQCLVVADRLVIVDRHTRRIVALVPLAA</sequence>
<gene>
    <name evidence="2" type="ORF">KQX62_10480</name>
</gene>